<comment type="caution">
    <text evidence="1">The sequence shown here is derived from an EMBL/GenBank/DDBJ whole genome shotgun (WGS) entry which is preliminary data.</text>
</comment>
<dbReference type="Proteomes" id="UP000019678">
    <property type="component" value="Unassembled WGS sequence"/>
</dbReference>
<evidence type="ECO:0000313" key="1">
    <source>
        <dbReference type="EMBL" id="EYF01649.1"/>
    </source>
</evidence>
<dbReference type="OrthoDB" id="5502251at2"/>
<dbReference type="CDD" id="cd00657">
    <property type="entry name" value="Ferritin_like"/>
    <property type="match status" value="1"/>
</dbReference>
<gene>
    <name evidence="1" type="ORF">CAP_7968</name>
</gene>
<organism evidence="1 2">
    <name type="scientific">Chondromyces apiculatus DSM 436</name>
    <dbReference type="NCBI Taxonomy" id="1192034"/>
    <lineage>
        <taxon>Bacteria</taxon>
        <taxon>Pseudomonadati</taxon>
        <taxon>Myxococcota</taxon>
        <taxon>Polyangia</taxon>
        <taxon>Polyangiales</taxon>
        <taxon>Polyangiaceae</taxon>
        <taxon>Chondromyces</taxon>
    </lineage>
</organism>
<keyword evidence="2" id="KW-1185">Reference proteome</keyword>
<dbReference type="EMBL" id="ASRX01000075">
    <property type="protein sequence ID" value="EYF01649.1"/>
    <property type="molecule type" value="Genomic_DNA"/>
</dbReference>
<evidence type="ECO:0000313" key="2">
    <source>
        <dbReference type="Proteomes" id="UP000019678"/>
    </source>
</evidence>
<name>A0A017SXE8_9BACT</name>
<sequence length="347" mass="35404">MTKEASSPPAWVGGGGGGGGGSTPALCPTAGDLPGCSWDETNAPQAGLCCYQYDRLVVCGRPFLVDGAARVAATAGRTDWIQASVAGEALAMGDATRVALGQAWLEDALLEHASVASFARFALHLLALGAPPALVLGAQQAMGDEVRHAQGCFALASRYAGQALGPSGMALDGSLRTPTLAEAAASAVHEGCVGETLAALQARAQLEGAVDPEVRRTLAQIAEDEAVHAELAWAFVRWALVRGGEPVRAAVEEAFAASFAKVMAAAGEDVAGMAAAGGAAAGAVDVDDVDDVDVVDMQAWRAHGRLTAKEQARCHREAMEEVLMPCAQALLASAGRGARSKETTYEA</sequence>
<dbReference type="SUPFAM" id="SSF47240">
    <property type="entry name" value="Ferritin-like"/>
    <property type="match status" value="1"/>
</dbReference>
<dbReference type="STRING" id="1192034.CAP_7968"/>
<dbReference type="InterPro" id="IPR009078">
    <property type="entry name" value="Ferritin-like_SF"/>
</dbReference>
<protein>
    <submittedName>
        <fullName evidence="1">Uncharacterized protein</fullName>
    </submittedName>
</protein>
<proteinExistence type="predicted"/>
<dbReference type="eggNOG" id="COG1633">
    <property type="taxonomic scope" value="Bacteria"/>
</dbReference>
<reference evidence="1 2" key="1">
    <citation type="submission" date="2013-05" db="EMBL/GenBank/DDBJ databases">
        <title>Genome assembly of Chondromyces apiculatus DSM 436.</title>
        <authorList>
            <person name="Sharma G."/>
            <person name="Khatri I."/>
            <person name="Kaur C."/>
            <person name="Mayilraj S."/>
            <person name="Subramanian S."/>
        </authorList>
    </citation>
    <scope>NUCLEOTIDE SEQUENCE [LARGE SCALE GENOMIC DNA]</scope>
    <source>
        <strain evidence="1 2">DSM 436</strain>
    </source>
</reference>
<dbReference type="RefSeq" id="WP_156041433.1">
    <property type="nucleotide sequence ID" value="NZ_ASRX01000075.1"/>
</dbReference>
<dbReference type="AlphaFoldDB" id="A0A017SXE8"/>
<accession>A0A017SXE8</accession>